<organism evidence="5 6">
    <name type="scientific">Monosiga brevicollis</name>
    <name type="common">Choanoflagellate</name>
    <dbReference type="NCBI Taxonomy" id="81824"/>
    <lineage>
        <taxon>Eukaryota</taxon>
        <taxon>Choanoflagellata</taxon>
        <taxon>Craspedida</taxon>
        <taxon>Salpingoecidae</taxon>
        <taxon>Monosiga</taxon>
    </lineage>
</organism>
<accession>A9VCB5</accession>
<gene>
    <name evidence="5" type="ORF">MONBRDRAFT_12453</name>
</gene>
<protein>
    <recommendedName>
        <fullName evidence="4">C2H2-type domain-containing protein</fullName>
    </recommendedName>
</protein>
<dbReference type="FunCoup" id="A9VCB5">
    <property type="interactions" value="787"/>
</dbReference>
<feature type="region of interest" description="Disordered" evidence="3">
    <location>
        <begin position="187"/>
        <end position="268"/>
    </location>
</feature>
<proteinExistence type="predicted"/>
<dbReference type="KEGG" id="mbr:MONBRDRAFT_12453"/>
<dbReference type="PANTHER" id="PTHR21220:SF0">
    <property type="entry name" value="DNA-DEPENDENT METALLOPROTEASE SPRTN"/>
    <property type="match status" value="1"/>
</dbReference>
<dbReference type="eggNOG" id="KOG3931">
    <property type="taxonomic scope" value="Eukaryota"/>
</dbReference>
<feature type="domain" description="C2H2-type" evidence="4">
    <location>
        <begin position="321"/>
        <end position="342"/>
    </location>
</feature>
<dbReference type="GO" id="GO:0031593">
    <property type="term" value="F:polyubiquitin modification-dependent protein binding"/>
    <property type="evidence" value="ECO:0000318"/>
    <property type="project" value="GO_Central"/>
</dbReference>
<keyword evidence="2" id="KW-0539">Nucleus</keyword>
<evidence type="ECO:0000256" key="1">
    <source>
        <dbReference type="ARBA" id="ARBA00004123"/>
    </source>
</evidence>
<dbReference type="SMART" id="SM00731">
    <property type="entry name" value="SprT"/>
    <property type="match status" value="1"/>
</dbReference>
<dbReference type="InterPro" id="IPR044245">
    <property type="entry name" value="Spartan"/>
</dbReference>
<dbReference type="InterPro" id="IPR006640">
    <property type="entry name" value="SprT-like_domain"/>
</dbReference>
<evidence type="ECO:0000256" key="3">
    <source>
        <dbReference type="SAM" id="MobiDB-lite"/>
    </source>
</evidence>
<dbReference type="RefSeq" id="XP_001750332.1">
    <property type="nucleotide sequence ID" value="XM_001750280.1"/>
</dbReference>
<dbReference type="STRING" id="81824.A9VCB5"/>
<reference evidence="5 6" key="1">
    <citation type="journal article" date="2008" name="Nature">
        <title>The genome of the choanoflagellate Monosiga brevicollis and the origin of metazoans.</title>
        <authorList>
            <consortium name="JGI Sequencing"/>
            <person name="King N."/>
            <person name="Westbrook M.J."/>
            <person name="Young S.L."/>
            <person name="Kuo A."/>
            <person name="Abedin M."/>
            <person name="Chapman J."/>
            <person name="Fairclough S."/>
            <person name="Hellsten U."/>
            <person name="Isogai Y."/>
            <person name="Letunic I."/>
            <person name="Marr M."/>
            <person name="Pincus D."/>
            <person name="Putnam N."/>
            <person name="Rokas A."/>
            <person name="Wright K.J."/>
            <person name="Zuzow R."/>
            <person name="Dirks W."/>
            <person name="Good M."/>
            <person name="Goodstein D."/>
            <person name="Lemons D."/>
            <person name="Li W."/>
            <person name="Lyons J.B."/>
            <person name="Morris A."/>
            <person name="Nichols S."/>
            <person name="Richter D.J."/>
            <person name="Salamov A."/>
            <person name="Bork P."/>
            <person name="Lim W.A."/>
            <person name="Manning G."/>
            <person name="Miller W.T."/>
            <person name="McGinnis W."/>
            <person name="Shapiro H."/>
            <person name="Tjian R."/>
            <person name="Grigoriev I.V."/>
            <person name="Rokhsar D."/>
        </authorList>
    </citation>
    <scope>NUCLEOTIDE SEQUENCE [LARGE SCALE GENOMIC DNA]</scope>
    <source>
        <strain evidence="6">MX1 / ATCC 50154</strain>
    </source>
</reference>
<evidence type="ECO:0000313" key="6">
    <source>
        <dbReference type="Proteomes" id="UP000001357"/>
    </source>
</evidence>
<keyword evidence="6" id="KW-1185">Reference proteome</keyword>
<dbReference type="InterPro" id="IPR055220">
    <property type="entry name" value="SPRTN_ZBD"/>
</dbReference>
<dbReference type="PANTHER" id="PTHR21220">
    <property type="entry name" value="DNA-DEPENDENT METALLOPROTEASE SPRTN"/>
    <property type="match status" value="1"/>
</dbReference>
<dbReference type="InterPro" id="IPR013087">
    <property type="entry name" value="Znf_C2H2_type"/>
</dbReference>
<dbReference type="GO" id="GO:0005634">
    <property type="term" value="C:nucleus"/>
    <property type="evidence" value="ECO:0000318"/>
    <property type="project" value="GO_Central"/>
</dbReference>
<dbReference type="GeneID" id="5895622"/>
<evidence type="ECO:0000259" key="4">
    <source>
        <dbReference type="PROSITE" id="PS00028"/>
    </source>
</evidence>
<dbReference type="GO" id="GO:0003697">
    <property type="term" value="F:single-stranded DNA binding"/>
    <property type="evidence" value="ECO:0007669"/>
    <property type="project" value="InterPro"/>
</dbReference>
<dbReference type="EMBL" id="CH991580">
    <property type="protein sequence ID" value="EDQ84831.1"/>
    <property type="molecule type" value="Genomic_DNA"/>
</dbReference>
<evidence type="ECO:0000256" key="2">
    <source>
        <dbReference type="ARBA" id="ARBA00023242"/>
    </source>
</evidence>
<dbReference type="Proteomes" id="UP000001357">
    <property type="component" value="Unassembled WGS sequence"/>
</dbReference>
<sequence length="344" mass="38262">MADAGARTAGSAGMRLPDRFASLPAALSVVDPTWETLDPNPDIFELFQIFNRLFFNSKLDGIELSNVLHSAMTPALPQLRASLLIPLQFESHAAYLFLSKGERDRDAHGPNFHYHMQRINVLSGSQVTVFHTFHDEVDLHRVHWWQCQGPCQKRSPYFGLVKRAMNRAPSPRDPWWADHQRNCGGNYVKIREPEDYGKKKKKKKSGKQHDETCPPEQTDEPTAKRSAGASVPPRRASTSVLDLLQRTPAQRARRATAPDKLKEASPLPKTMEDDYDAQAVASEDEVVCIAEDTMAKALPQQGSAASEPEADLVCLGESFACPICSVAVATQLDMNRHLDTDHAL</sequence>
<name>A9VCB5_MONBE</name>
<dbReference type="PROSITE" id="PS00028">
    <property type="entry name" value="ZINC_FINGER_C2H2_1"/>
    <property type="match status" value="1"/>
</dbReference>
<dbReference type="Pfam" id="PF22934">
    <property type="entry name" value="SPRTN_ZBD"/>
    <property type="match status" value="1"/>
</dbReference>
<dbReference type="InParanoid" id="A9VCB5"/>
<dbReference type="GO" id="GO:0006974">
    <property type="term" value="P:DNA damage response"/>
    <property type="evidence" value="ECO:0000318"/>
    <property type="project" value="GO_Central"/>
</dbReference>
<dbReference type="AlphaFoldDB" id="A9VCB5"/>
<evidence type="ECO:0000313" key="5">
    <source>
        <dbReference type="EMBL" id="EDQ84831.1"/>
    </source>
</evidence>
<dbReference type="GO" id="GO:0004222">
    <property type="term" value="F:metalloendopeptidase activity"/>
    <property type="evidence" value="ECO:0007669"/>
    <property type="project" value="InterPro"/>
</dbReference>
<comment type="subcellular location">
    <subcellularLocation>
        <location evidence="1">Nucleus</location>
    </subcellularLocation>
</comment>